<dbReference type="Gene3D" id="3.40.50.720">
    <property type="entry name" value="NAD(P)-binding Rossmann-like Domain"/>
    <property type="match status" value="1"/>
</dbReference>
<dbReference type="Pfam" id="PF12893">
    <property type="entry name" value="Lumazine_bd_2"/>
    <property type="match status" value="1"/>
</dbReference>
<name>A0ABP6UUT0_9ACTN</name>
<dbReference type="PANTHER" id="PTHR43580:SF2">
    <property type="entry name" value="CYTOKINE-LIKE NUCLEAR FACTOR N-PAC"/>
    <property type="match status" value="1"/>
</dbReference>
<evidence type="ECO:0000313" key="3">
    <source>
        <dbReference type="Proteomes" id="UP001500301"/>
    </source>
</evidence>
<sequence>MARQITLLGLGRMGRAVAARLTARGHDVTTWTRSGGGTAGTPAAAVASADVVVLCLYDAAACAAVLDEVAGHLPPGAVVVNTATVGPQEAATLAQQVATTGARYLHAPVLGSTSAAASGGLTVLAGGDPGGAAPVLVDLGDVLACGDAAQAAAAKLVANGVLAGAALTVRDGLVRAARLDLPTDLALDVLERTALGALVRAKRDRLATGSADPGERPGADFTAAALGKDVALLAAALAPTASDADIAALMTPAEADPAVLAPLHDYAAGHATGDSSYHRRAFLPTAHVEGLREGRFTSWTLEEYCALFTGSPAPDEAARWRRVDQVSVTGTTGTATMTLHHGPDVFTDSFVLLRVDGAWRIANKTYHRA</sequence>
<organism evidence="2 3">
    <name type="scientific">Nocardioides daeguensis</name>
    <dbReference type="NCBI Taxonomy" id="908359"/>
    <lineage>
        <taxon>Bacteria</taxon>
        <taxon>Bacillati</taxon>
        <taxon>Actinomycetota</taxon>
        <taxon>Actinomycetes</taxon>
        <taxon>Propionibacteriales</taxon>
        <taxon>Nocardioidaceae</taxon>
        <taxon>Nocardioides</taxon>
    </lineage>
</organism>
<comment type="caution">
    <text evidence="2">The sequence shown here is derived from an EMBL/GenBank/DDBJ whole genome shotgun (WGS) entry which is preliminary data.</text>
</comment>
<reference evidence="3" key="1">
    <citation type="journal article" date="2019" name="Int. J. Syst. Evol. Microbiol.">
        <title>The Global Catalogue of Microorganisms (GCM) 10K type strain sequencing project: providing services to taxonomists for standard genome sequencing and annotation.</title>
        <authorList>
            <consortium name="The Broad Institute Genomics Platform"/>
            <consortium name="The Broad Institute Genome Sequencing Center for Infectious Disease"/>
            <person name="Wu L."/>
            <person name="Ma J."/>
        </authorList>
    </citation>
    <scope>NUCLEOTIDE SEQUENCE [LARGE SCALE GENOMIC DNA]</scope>
    <source>
        <strain evidence="3">JCM 17460</strain>
    </source>
</reference>
<proteinExistence type="predicted"/>
<dbReference type="InterPro" id="IPR006115">
    <property type="entry name" value="6PGDH_NADP-bd"/>
</dbReference>
<dbReference type="SUPFAM" id="SSF54427">
    <property type="entry name" value="NTF2-like"/>
    <property type="match status" value="1"/>
</dbReference>
<dbReference type="SUPFAM" id="SSF51735">
    <property type="entry name" value="NAD(P)-binding Rossmann-fold domains"/>
    <property type="match status" value="1"/>
</dbReference>
<dbReference type="InterPro" id="IPR032710">
    <property type="entry name" value="NTF2-like_dom_sf"/>
</dbReference>
<dbReference type="InterPro" id="IPR039437">
    <property type="entry name" value="FrzH/put_lumazine-bd"/>
</dbReference>
<dbReference type="Gene3D" id="3.10.450.50">
    <property type="match status" value="1"/>
</dbReference>
<dbReference type="InterPro" id="IPR036291">
    <property type="entry name" value="NAD(P)-bd_dom_sf"/>
</dbReference>
<protein>
    <submittedName>
        <fullName evidence="2">Nuclear transport factor 2 family protein</fullName>
    </submittedName>
</protein>
<gene>
    <name evidence="2" type="ORF">GCM10022263_09070</name>
</gene>
<dbReference type="Pfam" id="PF03446">
    <property type="entry name" value="NAD_binding_2"/>
    <property type="match status" value="1"/>
</dbReference>
<feature type="domain" description="6-phosphogluconate dehydrogenase NADP-binding" evidence="1">
    <location>
        <begin position="4"/>
        <end position="130"/>
    </location>
</feature>
<evidence type="ECO:0000259" key="1">
    <source>
        <dbReference type="Pfam" id="PF03446"/>
    </source>
</evidence>
<dbReference type="PANTHER" id="PTHR43580">
    <property type="entry name" value="OXIDOREDUCTASE GLYR1-RELATED"/>
    <property type="match status" value="1"/>
</dbReference>
<dbReference type="InterPro" id="IPR051265">
    <property type="entry name" value="HIBADH-related_NP60_sf"/>
</dbReference>
<keyword evidence="3" id="KW-1185">Reference proteome</keyword>
<dbReference type="Proteomes" id="UP001500301">
    <property type="component" value="Unassembled WGS sequence"/>
</dbReference>
<evidence type="ECO:0000313" key="2">
    <source>
        <dbReference type="EMBL" id="GAA3522984.1"/>
    </source>
</evidence>
<dbReference type="EMBL" id="BAABBB010000004">
    <property type="protein sequence ID" value="GAA3522984.1"/>
    <property type="molecule type" value="Genomic_DNA"/>
</dbReference>
<accession>A0ABP6UUT0</accession>